<organism evidence="2 3">
    <name type="scientific">Parasedimentitalea marina</name>
    <dbReference type="NCBI Taxonomy" id="2483033"/>
    <lineage>
        <taxon>Bacteria</taxon>
        <taxon>Pseudomonadati</taxon>
        <taxon>Pseudomonadota</taxon>
        <taxon>Alphaproteobacteria</taxon>
        <taxon>Rhodobacterales</taxon>
        <taxon>Paracoccaceae</taxon>
        <taxon>Parasedimentitalea</taxon>
    </lineage>
</organism>
<proteinExistence type="predicted"/>
<feature type="transmembrane region" description="Helical" evidence="1">
    <location>
        <begin position="50"/>
        <end position="70"/>
    </location>
</feature>
<accession>A0A3T0N022</accession>
<dbReference type="KEGG" id="sedi:EBB79_05175"/>
<keyword evidence="1" id="KW-0812">Transmembrane</keyword>
<dbReference type="Proteomes" id="UP000283063">
    <property type="component" value="Chromosome"/>
</dbReference>
<dbReference type="RefSeq" id="WP_127747894.1">
    <property type="nucleotide sequence ID" value="NZ_CP033219.1"/>
</dbReference>
<gene>
    <name evidence="2" type="ORF">EBB79_05175</name>
</gene>
<dbReference type="AlphaFoldDB" id="A0A3T0N022"/>
<feature type="transmembrane region" description="Helical" evidence="1">
    <location>
        <begin position="21"/>
        <end position="38"/>
    </location>
</feature>
<keyword evidence="3" id="KW-1185">Reference proteome</keyword>
<sequence length="84" mass="9561">MIARLVNFFGEKRHAKLRWRVLQIVLVLIVIADALVVHPHTQFPWQAVPGYSAAFGFISCVAIIFISKFIGHSGGIMRDEDYYD</sequence>
<keyword evidence="1" id="KW-0472">Membrane</keyword>
<evidence type="ECO:0000313" key="2">
    <source>
        <dbReference type="EMBL" id="AZV77339.1"/>
    </source>
</evidence>
<dbReference type="OrthoDB" id="282116at2"/>
<dbReference type="EMBL" id="CP033219">
    <property type="protein sequence ID" value="AZV77339.1"/>
    <property type="molecule type" value="Genomic_DNA"/>
</dbReference>
<evidence type="ECO:0000256" key="1">
    <source>
        <dbReference type="SAM" id="Phobius"/>
    </source>
</evidence>
<reference evidence="2 3" key="1">
    <citation type="submission" date="2018-10" db="EMBL/GenBank/DDBJ databases">
        <title>Parasedimentitalea marina sp. nov., a psychrophilic bacterium isolated from deep seawater of the New Britain Trench.</title>
        <authorList>
            <person name="Cao J."/>
        </authorList>
    </citation>
    <scope>NUCLEOTIDE SEQUENCE [LARGE SCALE GENOMIC DNA]</scope>
    <source>
        <strain evidence="2 3">W43</strain>
    </source>
</reference>
<keyword evidence="1" id="KW-1133">Transmembrane helix</keyword>
<evidence type="ECO:0000313" key="3">
    <source>
        <dbReference type="Proteomes" id="UP000283063"/>
    </source>
</evidence>
<name>A0A3T0N022_9RHOB</name>
<protein>
    <submittedName>
        <fullName evidence="2">Uncharacterized protein</fullName>
    </submittedName>
</protein>